<dbReference type="EMBL" id="LAZR01027933">
    <property type="protein sequence ID" value="KKL64148.1"/>
    <property type="molecule type" value="Genomic_DNA"/>
</dbReference>
<sequence length="93" mass="10341">MVKAADSLNTRLLAKAKLLSDRLFERRKELAKSLGEPVKSDKLSQTERKTQYKELIASQEMLFSSLAGAAIVGRDGKLRISNKMIDAFKELSG</sequence>
<name>A0A0F9DQQ8_9ZZZZ</name>
<reference evidence="1" key="1">
    <citation type="journal article" date="2015" name="Nature">
        <title>Complex archaea that bridge the gap between prokaryotes and eukaryotes.</title>
        <authorList>
            <person name="Spang A."/>
            <person name="Saw J.H."/>
            <person name="Jorgensen S.L."/>
            <person name="Zaremba-Niedzwiedzka K."/>
            <person name="Martijn J."/>
            <person name="Lind A.E."/>
            <person name="van Eijk R."/>
            <person name="Schleper C."/>
            <person name="Guy L."/>
            <person name="Ettema T.J."/>
        </authorList>
    </citation>
    <scope>NUCLEOTIDE SEQUENCE</scope>
</reference>
<protein>
    <submittedName>
        <fullName evidence="1">Uncharacterized protein</fullName>
    </submittedName>
</protein>
<proteinExistence type="predicted"/>
<gene>
    <name evidence="1" type="ORF">LCGC14_2167950</name>
</gene>
<accession>A0A0F9DQQ8</accession>
<comment type="caution">
    <text evidence="1">The sequence shown here is derived from an EMBL/GenBank/DDBJ whole genome shotgun (WGS) entry which is preliminary data.</text>
</comment>
<dbReference type="AlphaFoldDB" id="A0A0F9DQQ8"/>
<evidence type="ECO:0000313" key="1">
    <source>
        <dbReference type="EMBL" id="KKL64148.1"/>
    </source>
</evidence>
<organism evidence="1">
    <name type="scientific">marine sediment metagenome</name>
    <dbReference type="NCBI Taxonomy" id="412755"/>
    <lineage>
        <taxon>unclassified sequences</taxon>
        <taxon>metagenomes</taxon>
        <taxon>ecological metagenomes</taxon>
    </lineage>
</organism>